<feature type="region of interest" description="Disordered" evidence="1">
    <location>
        <begin position="95"/>
        <end position="114"/>
    </location>
</feature>
<evidence type="ECO:0008006" key="4">
    <source>
        <dbReference type="Google" id="ProtNLM"/>
    </source>
</evidence>
<gene>
    <name evidence="2" type="ORF">CU098_012878</name>
</gene>
<proteinExistence type="predicted"/>
<name>A0A367KMQ5_RHIST</name>
<evidence type="ECO:0000313" key="2">
    <source>
        <dbReference type="EMBL" id="RCI03486.1"/>
    </source>
</evidence>
<organism evidence="2 3">
    <name type="scientific">Rhizopus stolonifer</name>
    <name type="common">Rhizopus nigricans</name>
    <dbReference type="NCBI Taxonomy" id="4846"/>
    <lineage>
        <taxon>Eukaryota</taxon>
        <taxon>Fungi</taxon>
        <taxon>Fungi incertae sedis</taxon>
        <taxon>Mucoromycota</taxon>
        <taxon>Mucoromycotina</taxon>
        <taxon>Mucoromycetes</taxon>
        <taxon>Mucorales</taxon>
        <taxon>Mucorineae</taxon>
        <taxon>Rhizopodaceae</taxon>
        <taxon>Rhizopus</taxon>
    </lineage>
</organism>
<dbReference type="PANTHER" id="PTHR11105:SF0">
    <property type="entry name" value="CITRAMALYL-COA LYASE, MITOCHONDRIAL"/>
    <property type="match status" value="1"/>
</dbReference>
<dbReference type="InterPro" id="IPR040186">
    <property type="entry name" value="Citramalyl-CoA_lyase"/>
</dbReference>
<feature type="non-terminal residue" evidence="2">
    <location>
        <position position="1"/>
    </location>
</feature>
<feature type="compositionally biased region" description="Basic and acidic residues" evidence="1">
    <location>
        <begin position="101"/>
        <end position="114"/>
    </location>
</feature>
<comment type="caution">
    <text evidence="2">The sequence shown here is derived from an EMBL/GenBank/DDBJ whole genome shotgun (WGS) entry which is preliminary data.</text>
</comment>
<accession>A0A367KMQ5</accession>
<dbReference type="SUPFAM" id="SSF51621">
    <property type="entry name" value="Phosphoenolpyruvate/pyruvate domain"/>
    <property type="match status" value="1"/>
</dbReference>
<dbReference type="InterPro" id="IPR040442">
    <property type="entry name" value="Pyrv_kinase-like_dom_sf"/>
</dbReference>
<dbReference type="Gene3D" id="3.20.20.60">
    <property type="entry name" value="Phosphoenolpyruvate-binding domains"/>
    <property type="match status" value="1"/>
</dbReference>
<dbReference type="STRING" id="4846.A0A367KMQ5"/>
<protein>
    <recommendedName>
        <fullName evidence="4">HpcH/HpaI aldolase/citrate lyase domain-containing protein</fullName>
    </recommendedName>
</protein>
<keyword evidence="3" id="KW-1185">Reference proteome</keyword>
<sequence length="114" mass="12957">VCVDYQDKDILIDECNEGREFGFTGKQAIHPDQIETIQTLFLPDPKVLERAFRIVEAHEHYSQKGIGAFNLDGKMIDMPVVKWAEKVVARAKAGGMPIPELESKKETEKKEDKK</sequence>
<dbReference type="AlphaFoldDB" id="A0A367KMQ5"/>
<reference evidence="2 3" key="1">
    <citation type="journal article" date="2018" name="G3 (Bethesda)">
        <title>Phylogenetic and Phylogenomic Definition of Rhizopus Species.</title>
        <authorList>
            <person name="Gryganskyi A.P."/>
            <person name="Golan J."/>
            <person name="Dolatabadi S."/>
            <person name="Mondo S."/>
            <person name="Robb S."/>
            <person name="Idnurm A."/>
            <person name="Muszewska A."/>
            <person name="Steczkiewicz K."/>
            <person name="Masonjones S."/>
            <person name="Liao H.L."/>
            <person name="Gajdeczka M.T."/>
            <person name="Anike F."/>
            <person name="Vuek A."/>
            <person name="Anishchenko I.M."/>
            <person name="Voigt K."/>
            <person name="de Hoog G.S."/>
            <person name="Smith M.E."/>
            <person name="Heitman J."/>
            <person name="Vilgalys R."/>
            <person name="Stajich J.E."/>
        </authorList>
    </citation>
    <scope>NUCLEOTIDE SEQUENCE [LARGE SCALE GENOMIC DNA]</scope>
    <source>
        <strain evidence="2 3">LSU 92-RS-03</strain>
    </source>
</reference>
<dbReference type="InterPro" id="IPR039480">
    <property type="entry name" value="C-C_Bond_Lyase-like"/>
</dbReference>
<dbReference type="Pfam" id="PF15617">
    <property type="entry name" value="C-C_Bond_Lyase"/>
    <property type="match status" value="1"/>
</dbReference>
<dbReference type="OrthoDB" id="1773at2759"/>
<dbReference type="Proteomes" id="UP000253551">
    <property type="component" value="Unassembled WGS sequence"/>
</dbReference>
<evidence type="ECO:0000256" key="1">
    <source>
        <dbReference type="SAM" id="MobiDB-lite"/>
    </source>
</evidence>
<dbReference type="InterPro" id="IPR015813">
    <property type="entry name" value="Pyrv/PenolPyrv_kinase-like_dom"/>
</dbReference>
<dbReference type="EMBL" id="PJQM01001001">
    <property type="protein sequence ID" value="RCI03486.1"/>
    <property type="molecule type" value="Genomic_DNA"/>
</dbReference>
<evidence type="ECO:0000313" key="3">
    <source>
        <dbReference type="Proteomes" id="UP000253551"/>
    </source>
</evidence>
<dbReference type="GO" id="GO:0106064">
    <property type="term" value="P:regulation of cobalamin metabolic process"/>
    <property type="evidence" value="ECO:0007669"/>
    <property type="project" value="TreeGrafter"/>
</dbReference>
<dbReference type="PANTHER" id="PTHR11105">
    <property type="entry name" value="CITRATE LYASE SUBUNIT BETA-RELATED"/>
    <property type="match status" value="1"/>
</dbReference>
<dbReference type="GO" id="GO:0047777">
    <property type="term" value="F:(S)-citramalyl-CoA lyase activity"/>
    <property type="evidence" value="ECO:0007669"/>
    <property type="project" value="TreeGrafter"/>
</dbReference>